<name>A0A4W3GWB4_CALMI</name>
<dbReference type="InterPro" id="IPR048511">
    <property type="entry name" value="TMEM106_N"/>
</dbReference>
<dbReference type="Proteomes" id="UP000314986">
    <property type="component" value="Unassembled WGS sequence"/>
</dbReference>
<feature type="transmembrane region" description="Helical" evidence="7">
    <location>
        <begin position="111"/>
        <end position="132"/>
    </location>
</feature>
<evidence type="ECO:0000313" key="11">
    <source>
        <dbReference type="Proteomes" id="UP000314986"/>
    </source>
</evidence>
<organism evidence="10 11">
    <name type="scientific">Callorhinchus milii</name>
    <name type="common">Ghost shark</name>
    <dbReference type="NCBI Taxonomy" id="7868"/>
    <lineage>
        <taxon>Eukaryota</taxon>
        <taxon>Metazoa</taxon>
        <taxon>Chordata</taxon>
        <taxon>Craniata</taxon>
        <taxon>Vertebrata</taxon>
        <taxon>Chondrichthyes</taxon>
        <taxon>Holocephali</taxon>
        <taxon>Chimaeriformes</taxon>
        <taxon>Callorhinchidae</taxon>
        <taxon>Callorhinchus</taxon>
    </lineage>
</organism>
<evidence type="ECO:0000256" key="4">
    <source>
        <dbReference type="ARBA" id="ARBA00022989"/>
    </source>
</evidence>
<reference evidence="11" key="2">
    <citation type="journal article" date="2007" name="PLoS Biol.">
        <title>Survey sequencing and comparative analysis of the elephant shark (Callorhinchus milii) genome.</title>
        <authorList>
            <person name="Venkatesh B."/>
            <person name="Kirkness E.F."/>
            <person name="Loh Y.H."/>
            <person name="Halpern A.L."/>
            <person name="Lee A.P."/>
            <person name="Johnson J."/>
            <person name="Dandona N."/>
            <person name="Viswanathan L.D."/>
            <person name="Tay A."/>
            <person name="Venter J.C."/>
            <person name="Strausberg R.L."/>
            <person name="Brenner S."/>
        </authorList>
    </citation>
    <scope>NUCLEOTIDE SEQUENCE [LARGE SCALE GENOMIC DNA]</scope>
</reference>
<reference evidence="11" key="1">
    <citation type="journal article" date="2006" name="Science">
        <title>Ancient noncoding elements conserved in the human genome.</title>
        <authorList>
            <person name="Venkatesh B."/>
            <person name="Kirkness E.F."/>
            <person name="Loh Y.H."/>
            <person name="Halpern A.L."/>
            <person name="Lee A.P."/>
            <person name="Johnson J."/>
            <person name="Dandona N."/>
            <person name="Viswanathan L.D."/>
            <person name="Tay A."/>
            <person name="Venter J.C."/>
            <person name="Strausberg R.L."/>
            <person name="Brenner S."/>
        </authorList>
    </citation>
    <scope>NUCLEOTIDE SEQUENCE [LARGE SCALE GENOMIC DNA]</scope>
</reference>
<feature type="domain" description="Transmembrane protein 106 N-terminal" evidence="9">
    <location>
        <begin position="30"/>
        <end position="110"/>
    </location>
</feature>
<evidence type="ECO:0000259" key="8">
    <source>
        <dbReference type="Pfam" id="PF07092"/>
    </source>
</evidence>
<feature type="compositionally biased region" description="Basic and acidic residues" evidence="6">
    <location>
        <begin position="42"/>
        <end position="57"/>
    </location>
</feature>
<dbReference type="PANTHER" id="PTHR28556">
    <property type="entry name" value="TRANSMEMBRANE PROTEIN 106B"/>
    <property type="match status" value="1"/>
</dbReference>
<evidence type="ECO:0000256" key="2">
    <source>
        <dbReference type="ARBA" id="ARBA00008111"/>
    </source>
</evidence>
<dbReference type="Pfam" id="PF07092">
    <property type="entry name" value="TMEM106"/>
    <property type="match status" value="1"/>
</dbReference>
<dbReference type="GeneTree" id="ENSGT00940000158360"/>
<proteinExistence type="inferred from homology"/>
<reference evidence="11" key="3">
    <citation type="journal article" date="2014" name="Nature">
        <title>Elephant shark genome provides unique insights into gnathostome evolution.</title>
        <authorList>
            <consortium name="International Elephant Shark Genome Sequencing Consortium"/>
            <person name="Venkatesh B."/>
            <person name="Lee A.P."/>
            <person name="Ravi V."/>
            <person name="Maurya A.K."/>
            <person name="Lian M.M."/>
            <person name="Swann J.B."/>
            <person name="Ohta Y."/>
            <person name="Flajnik M.F."/>
            <person name="Sutoh Y."/>
            <person name="Kasahara M."/>
            <person name="Hoon S."/>
            <person name="Gangu V."/>
            <person name="Roy S.W."/>
            <person name="Irimia M."/>
            <person name="Korzh V."/>
            <person name="Kondrychyn I."/>
            <person name="Lim Z.W."/>
            <person name="Tay B.H."/>
            <person name="Tohari S."/>
            <person name="Kong K.W."/>
            <person name="Ho S."/>
            <person name="Lorente-Galdos B."/>
            <person name="Quilez J."/>
            <person name="Marques-Bonet T."/>
            <person name="Raney B.J."/>
            <person name="Ingham P.W."/>
            <person name="Tay A."/>
            <person name="Hillier L.W."/>
            <person name="Minx P."/>
            <person name="Boehm T."/>
            <person name="Wilson R.K."/>
            <person name="Brenner S."/>
            <person name="Warren W.C."/>
        </authorList>
    </citation>
    <scope>NUCLEOTIDE SEQUENCE [LARGE SCALE GENOMIC DNA]</scope>
</reference>
<reference evidence="10" key="4">
    <citation type="submission" date="2025-08" db="UniProtKB">
        <authorList>
            <consortium name="Ensembl"/>
        </authorList>
    </citation>
    <scope>IDENTIFICATION</scope>
</reference>
<evidence type="ECO:0000256" key="6">
    <source>
        <dbReference type="SAM" id="MobiDB-lite"/>
    </source>
</evidence>
<keyword evidence="3 7" id="KW-0812">Transmembrane</keyword>
<evidence type="ECO:0000259" key="9">
    <source>
        <dbReference type="Pfam" id="PF21002"/>
    </source>
</evidence>
<dbReference type="InterPro" id="IPR048509">
    <property type="entry name" value="TMEM106_C"/>
</dbReference>
<dbReference type="Ensembl" id="ENSCMIT00000008834.1">
    <property type="protein sequence ID" value="ENSCMIP00000008593.1"/>
    <property type="gene ID" value="ENSCMIG00000004603.1"/>
</dbReference>
<feature type="region of interest" description="Disordered" evidence="6">
    <location>
        <begin position="26"/>
        <end position="59"/>
    </location>
</feature>
<feature type="domain" description="Transmembrane protein 106 C-terminal" evidence="8">
    <location>
        <begin position="133"/>
        <end position="271"/>
    </location>
</feature>
<dbReference type="GO" id="GO:0012505">
    <property type="term" value="C:endomembrane system"/>
    <property type="evidence" value="ECO:0007669"/>
    <property type="project" value="UniProtKB-SubCell"/>
</dbReference>
<dbReference type="OMA" id="ADTVHCP"/>
<comment type="subcellular location">
    <subcellularLocation>
        <location evidence="1">Endomembrane system</location>
    </subcellularLocation>
</comment>
<dbReference type="AlphaFoldDB" id="A0A4W3GWB4"/>
<dbReference type="Pfam" id="PF21002">
    <property type="entry name" value="TMEM106_N"/>
    <property type="match status" value="1"/>
</dbReference>
<protein>
    <submittedName>
        <fullName evidence="10">Transmembrane protein 106B-like</fullName>
    </submittedName>
</protein>
<evidence type="ECO:0000313" key="10">
    <source>
        <dbReference type="Ensembl" id="ENSCMIP00000008593.1"/>
    </source>
</evidence>
<sequence>MLCDNPPCYLLPQDTMGKALSHLSPSYRASKEGDSGPILGEADGKGCSEQESEERGQAEGSTHLPYVEFVGREVKCPSCQGTGRIPRGQENELVALIPYSDERLQTWRTKLYVLIAVVTSLLLSGLAIFFLFPRSIEVEHVGVKSAYVSYDRPEHAVHLKITNILNVTNHNFYTISITDLYVQIVFFSEVIGTINVKNTTAIRALGGGQIFYTVEALLEETGMYHYCTIPEIKVHNIVISIQITVTAWYLSHSEQVSINSYQYVDCGSNTTSLQSPYYPDQSSRPVLLS</sequence>
<evidence type="ECO:0000256" key="7">
    <source>
        <dbReference type="SAM" id="Phobius"/>
    </source>
</evidence>
<evidence type="ECO:0000256" key="3">
    <source>
        <dbReference type="ARBA" id="ARBA00022692"/>
    </source>
</evidence>
<dbReference type="PANTHER" id="PTHR28556:SF6">
    <property type="entry name" value="TRANSMEMBRANE PROTEIN 106A"/>
    <property type="match status" value="1"/>
</dbReference>
<dbReference type="InterPro" id="IPR009790">
    <property type="entry name" value="TMEM106"/>
</dbReference>
<keyword evidence="4 7" id="KW-1133">Transmembrane helix</keyword>
<evidence type="ECO:0000256" key="5">
    <source>
        <dbReference type="ARBA" id="ARBA00023136"/>
    </source>
</evidence>
<evidence type="ECO:0000256" key="1">
    <source>
        <dbReference type="ARBA" id="ARBA00004308"/>
    </source>
</evidence>
<keyword evidence="5 7" id="KW-0472">Membrane</keyword>
<comment type="similarity">
    <text evidence="2">Belongs to the TMEM106 family.</text>
</comment>
<accession>A0A4W3GWB4</accession>
<dbReference type="InParanoid" id="A0A4W3GWB4"/>
<keyword evidence="11" id="KW-1185">Reference proteome</keyword>
<reference evidence="10" key="5">
    <citation type="submission" date="2025-09" db="UniProtKB">
        <authorList>
            <consortium name="Ensembl"/>
        </authorList>
    </citation>
    <scope>IDENTIFICATION</scope>
</reference>